<gene>
    <name evidence="8" type="ORF">L207DRAFT_505203</name>
</gene>
<organism evidence="8 9">
    <name type="scientific">Hyaloscypha variabilis (strain UAMH 11265 / GT02V1 / F)</name>
    <name type="common">Meliniomyces variabilis</name>
    <dbReference type="NCBI Taxonomy" id="1149755"/>
    <lineage>
        <taxon>Eukaryota</taxon>
        <taxon>Fungi</taxon>
        <taxon>Dikarya</taxon>
        <taxon>Ascomycota</taxon>
        <taxon>Pezizomycotina</taxon>
        <taxon>Leotiomycetes</taxon>
        <taxon>Helotiales</taxon>
        <taxon>Hyaloscyphaceae</taxon>
        <taxon>Hyaloscypha</taxon>
        <taxon>Hyaloscypha variabilis</taxon>
    </lineage>
</organism>
<accession>A0A2J6SBN5</accession>
<dbReference type="Pfam" id="PF01661">
    <property type="entry name" value="Macro"/>
    <property type="match status" value="1"/>
</dbReference>
<evidence type="ECO:0000256" key="5">
    <source>
        <dbReference type="ARBA" id="ARBA00022912"/>
    </source>
</evidence>
<evidence type="ECO:0000256" key="3">
    <source>
        <dbReference type="ARBA" id="ARBA00012983"/>
    </source>
</evidence>
<dbReference type="Proteomes" id="UP000235786">
    <property type="component" value="Unassembled WGS sequence"/>
</dbReference>
<reference evidence="8 9" key="1">
    <citation type="submission" date="2016-04" db="EMBL/GenBank/DDBJ databases">
        <title>A degradative enzymes factory behind the ericoid mycorrhizal symbiosis.</title>
        <authorList>
            <consortium name="DOE Joint Genome Institute"/>
            <person name="Martino E."/>
            <person name="Morin E."/>
            <person name="Grelet G."/>
            <person name="Kuo A."/>
            <person name="Kohler A."/>
            <person name="Daghino S."/>
            <person name="Barry K."/>
            <person name="Choi C."/>
            <person name="Cichocki N."/>
            <person name="Clum A."/>
            <person name="Copeland A."/>
            <person name="Hainaut M."/>
            <person name="Haridas S."/>
            <person name="Labutti K."/>
            <person name="Lindquist E."/>
            <person name="Lipzen A."/>
            <person name="Khouja H.-R."/>
            <person name="Murat C."/>
            <person name="Ohm R."/>
            <person name="Olson A."/>
            <person name="Spatafora J."/>
            <person name="Veneault-Fourrey C."/>
            <person name="Henrissat B."/>
            <person name="Grigoriev I."/>
            <person name="Martin F."/>
            <person name="Perotto S."/>
        </authorList>
    </citation>
    <scope>NUCLEOTIDE SEQUENCE [LARGE SCALE GENOMIC DNA]</scope>
    <source>
        <strain evidence="8 9">F</strain>
    </source>
</reference>
<evidence type="ECO:0000256" key="1">
    <source>
        <dbReference type="ARBA" id="ARBA00002432"/>
    </source>
</evidence>
<protein>
    <recommendedName>
        <fullName evidence="4">ADP-ribose 1''-phosphate phosphatase</fullName>
        <ecNumber evidence="3">3.1.3.84</ecNumber>
    </recommendedName>
</protein>
<dbReference type="Gene3D" id="3.40.220.10">
    <property type="entry name" value="Leucine Aminopeptidase, subunit E, domain 1"/>
    <property type="match status" value="1"/>
</dbReference>
<evidence type="ECO:0000313" key="9">
    <source>
        <dbReference type="Proteomes" id="UP000235786"/>
    </source>
</evidence>
<dbReference type="SUPFAM" id="SSF52949">
    <property type="entry name" value="Macro domain-like"/>
    <property type="match status" value="1"/>
</dbReference>
<comment type="similarity">
    <text evidence="2">Belongs to the POA1 family.</text>
</comment>
<evidence type="ECO:0000256" key="4">
    <source>
        <dbReference type="ARBA" id="ARBA00019744"/>
    </source>
</evidence>
<keyword evidence="5" id="KW-0904">Protein phosphatase</keyword>
<dbReference type="PANTHER" id="PTHR12521:SF0">
    <property type="entry name" value="ADP-RIBOSE GLYCOHYDROLASE OARD1"/>
    <property type="match status" value="1"/>
</dbReference>
<dbReference type="GO" id="GO:0004721">
    <property type="term" value="F:phosphoprotein phosphatase activity"/>
    <property type="evidence" value="ECO:0007669"/>
    <property type="project" value="UniProtKB-KW"/>
</dbReference>
<dbReference type="EMBL" id="KZ613937">
    <property type="protein sequence ID" value="PMD48152.1"/>
    <property type="molecule type" value="Genomic_DNA"/>
</dbReference>
<evidence type="ECO:0000256" key="6">
    <source>
        <dbReference type="ARBA" id="ARBA00034427"/>
    </source>
</evidence>
<proteinExistence type="inferred from homology"/>
<dbReference type="PANTHER" id="PTHR12521">
    <property type="entry name" value="PROTEIN C6ORF130"/>
    <property type="match status" value="1"/>
</dbReference>
<dbReference type="SMART" id="SM00506">
    <property type="entry name" value="A1pp"/>
    <property type="match status" value="1"/>
</dbReference>
<evidence type="ECO:0000256" key="2">
    <source>
        <dbReference type="ARBA" id="ARBA00006575"/>
    </source>
</evidence>
<name>A0A2J6SBN5_HYAVF</name>
<keyword evidence="9" id="KW-1185">Reference proteome</keyword>
<dbReference type="AlphaFoldDB" id="A0A2J6SBN5"/>
<evidence type="ECO:0000313" key="8">
    <source>
        <dbReference type="EMBL" id="PMD48152.1"/>
    </source>
</evidence>
<dbReference type="EC" id="3.1.3.84" evidence="3"/>
<dbReference type="OrthoDB" id="2155246at2759"/>
<feature type="domain" description="Macro" evidence="7">
    <location>
        <begin position="22"/>
        <end position="166"/>
    </location>
</feature>
<dbReference type="GO" id="GO:0140291">
    <property type="term" value="P:peptidyl-glutamate ADP-deribosylation"/>
    <property type="evidence" value="ECO:0007669"/>
    <property type="project" value="TreeGrafter"/>
</dbReference>
<dbReference type="STRING" id="1149755.A0A2J6SBN5"/>
<keyword evidence="5" id="KW-0378">Hydrolase</keyword>
<comment type="function">
    <text evidence="1">Highly specific phosphatase involved in the metabolism of ADP-ribose 1''-phosphate (Appr1p) which is produced as a consequence of tRNA splicing.</text>
</comment>
<sequence length="190" mass="20415">MSPTSNPAPPPTFSNAAPQTISLTHHTGDIFAAPDSSVLIHACNTKGSWGAGIALAFKTAYPNAYTAYHTHCISKSVQTGTCLLIAPCETDIGPKHWIACLFTSKAYGRKKDAPEEILRNTGSAVKELLVQVMQARGGEEKVGGLRMCRINSGKFGVEWERTKVVLEGIRLEGSGGGINIEIWDRGDEFV</sequence>
<dbReference type="InterPro" id="IPR043472">
    <property type="entry name" value="Macro_dom-like"/>
</dbReference>
<comment type="catalytic activity">
    <reaction evidence="6">
        <text>ADP-alpha-D-ribose 1''-phosphate + H2O = ADP-D-ribose + phosphate</text>
        <dbReference type="Rhea" id="RHEA:25029"/>
        <dbReference type="ChEBI" id="CHEBI:15377"/>
        <dbReference type="ChEBI" id="CHEBI:43474"/>
        <dbReference type="ChEBI" id="CHEBI:57967"/>
        <dbReference type="ChEBI" id="CHEBI:58753"/>
        <dbReference type="EC" id="3.1.3.84"/>
    </reaction>
</comment>
<dbReference type="CDD" id="cd02901">
    <property type="entry name" value="Macro_Poa1p-like"/>
    <property type="match status" value="1"/>
</dbReference>
<evidence type="ECO:0000259" key="7">
    <source>
        <dbReference type="SMART" id="SM00506"/>
    </source>
</evidence>
<dbReference type="InterPro" id="IPR002589">
    <property type="entry name" value="Macro_dom"/>
</dbReference>
<dbReference type="InterPro" id="IPR050892">
    <property type="entry name" value="ADP-ribose_metab_enzymes"/>
</dbReference>